<evidence type="ECO:0000313" key="3">
    <source>
        <dbReference type="EMBL" id="SPD03413.1"/>
    </source>
</evidence>
<feature type="compositionally biased region" description="Acidic residues" evidence="2">
    <location>
        <begin position="459"/>
        <end position="473"/>
    </location>
</feature>
<name>A0A2N9GV67_FAGSY</name>
<reference evidence="3" key="1">
    <citation type="submission" date="2018-02" db="EMBL/GenBank/DDBJ databases">
        <authorList>
            <person name="Cohen D.B."/>
            <person name="Kent A.D."/>
        </authorList>
    </citation>
    <scope>NUCLEOTIDE SEQUENCE</scope>
</reference>
<gene>
    <name evidence="3" type="ORF">FSB_LOCUS31295</name>
</gene>
<feature type="coiled-coil region" evidence="1">
    <location>
        <begin position="359"/>
        <end position="421"/>
    </location>
</feature>
<dbReference type="AlphaFoldDB" id="A0A2N9GV67"/>
<proteinExistence type="predicted"/>
<organism evidence="3">
    <name type="scientific">Fagus sylvatica</name>
    <name type="common">Beechnut</name>
    <dbReference type="NCBI Taxonomy" id="28930"/>
    <lineage>
        <taxon>Eukaryota</taxon>
        <taxon>Viridiplantae</taxon>
        <taxon>Streptophyta</taxon>
        <taxon>Embryophyta</taxon>
        <taxon>Tracheophyta</taxon>
        <taxon>Spermatophyta</taxon>
        <taxon>Magnoliopsida</taxon>
        <taxon>eudicotyledons</taxon>
        <taxon>Gunneridae</taxon>
        <taxon>Pentapetalae</taxon>
        <taxon>rosids</taxon>
        <taxon>fabids</taxon>
        <taxon>Fagales</taxon>
        <taxon>Fagaceae</taxon>
        <taxon>Fagus</taxon>
    </lineage>
</organism>
<feature type="region of interest" description="Disordered" evidence="2">
    <location>
        <begin position="205"/>
        <end position="260"/>
    </location>
</feature>
<evidence type="ECO:0000256" key="1">
    <source>
        <dbReference type="SAM" id="Coils"/>
    </source>
</evidence>
<feature type="compositionally biased region" description="Basic residues" evidence="2">
    <location>
        <begin position="212"/>
        <end position="233"/>
    </location>
</feature>
<keyword evidence="1" id="KW-0175">Coiled coil</keyword>
<sequence>MVRRQLKVRASKLARLVNIEERMAQFRQINYVPPFITLEYYHGNNLPLLNRDEILLPIMAVVEGGVRTSYHLKAKELTVKLVNGLPDSNKGYDIEYLKVLDPSRIEVKKSQVNMELVKRILVTNIYVDKLNQPCSAPFLLRYKPQIGSFLKGPTIPKSQEVRVESTVLFMAPPATTNTITDVPDLIPTGQVSEIAPSINPFKLMGKAASPSKARKNKGKGKAKGARAEKKGKKLTSQPDEPKLFTPSRAQPESTSVPAQGTSLQFEAWMPDLMYRTDPISVRDTILDNSEIEISAKVAHGLSRASCLPEDMKVWDSMHSGQIFRHLSRGLMLAAQGVHCLEARVFRMTETLQNKDAEHEKNMAEVLESVASNYKSLEEEHFKNLNIMKEAEEQAKVEAAKRVQMEEEMVEMKEKVRKLETECIHAIGKTREEGKEEVMGELFLGANTPLPYPDAGLKDTDDEVDDEDDGEEENGKELGGPDN</sequence>
<evidence type="ECO:0000256" key="2">
    <source>
        <dbReference type="SAM" id="MobiDB-lite"/>
    </source>
</evidence>
<feature type="region of interest" description="Disordered" evidence="2">
    <location>
        <begin position="443"/>
        <end position="482"/>
    </location>
</feature>
<protein>
    <submittedName>
        <fullName evidence="3">Uncharacterized protein</fullName>
    </submittedName>
</protein>
<dbReference type="EMBL" id="OIVN01002413">
    <property type="protein sequence ID" value="SPD03413.1"/>
    <property type="molecule type" value="Genomic_DNA"/>
</dbReference>
<accession>A0A2N9GV67</accession>
<feature type="compositionally biased region" description="Polar residues" evidence="2">
    <location>
        <begin position="247"/>
        <end position="260"/>
    </location>
</feature>